<dbReference type="Pfam" id="PF05667">
    <property type="entry name" value="CCDC22_CC"/>
    <property type="match status" value="1"/>
</dbReference>
<dbReference type="GO" id="GO:0097602">
    <property type="term" value="F:cullin family protein binding"/>
    <property type="evidence" value="ECO:0007669"/>
    <property type="project" value="TreeGrafter"/>
</dbReference>
<comment type="similarity">
    <text evidence="1">Belongs to the CCDC22 family.</text>
</comment>
<accession>A0A1D1VVH2</accession>
<dbReference type="OrthoDB" id="10266736at2759"/>
<keyword evidence="3" id="KW-0175">Coiled coil</keyword>
<dbReference type="InterPro" id="IPR048348">
    <property type="entry name" value="CCDC22_CC"/>
</dbReference>
<dbReference type="PANTHER" id="PTHR15668:SF4">
    <property type="entry name" value="COILED-COIL DOMAIN-CONTAINING PROTEIN 22"/>
    <property type="match status" value="1"/>
</dbReference>
<feature type="compositionally biased region" description="Basic and acidic residues" evidence="4">
    <location>
        <begin position="255"/>
        <end position="269"/>
    </location>
</feature>
<dbReference type="EMBL" id="BDGG01000010">
    <property type="protein sequence ID" value="GAV03788.1"/>
    <property type="molecule type" value="Genomic_DNA"/>
</dbReference>
<protein>
    <recommendedName>
        <fullName evidence="2">Coiled-coil domain-containing protein 22 homolog</fullName>
    </recommendedName>
</protein>
<organism evidence="7 8">
    <name type="scientific">Ramazzottius varieornatus</name>
    <name type="common">Water bear</name>
    <name type="synonym">Tardigrade</name>
    <dbReference type="NCBI Taxonomy" id="947166"/>
    <lineage>
        <taxon>Eukaryota</taxon>
        <taxon>Metazoa</taxon>
        <taxon>Ecdysozoa</taxon>
        <taxon>Tardigrada</taxon>
        <taxon>Eutardigrada</taxon>
        <taxon>Parachela</taxon>
        <taxon>Hypsibioidea</taxon>
        <taxon>Ramazzottiidae</taxon>
        <taxon>Ramazzottius</taxon>
    </lineage>
</organism>
<sequence length="579" mass="64501">MAEVDDILLGILRQQLNCDIPEDITSVRSLSTEMLVEAVAKCLRNIDPEANAGIPVRLSSAMATKYRQAATLAEACKNAGFSSELGYEAFLYGGEGETRKLLMFLVDKLPKEDVPSVEAPAHGSSLAAEVRNRLREEMERPWLPLSLLQFRAFRHSSTVDPRASVFRSQKLSVPLTLQQAQFVPILPAQCSTSSELGSSVIEYNALKLASWNGGNEDLERFKWNIGRVAKDAEKQPAKSKPLPPPRNKPSVPARRRSEATVDKAAKGNEKAQMTKGEQIKELNAQLEELTGKFAVLMAEKASASAALQKAEKSVREGQEFLTDFERTLSVKEAIAGASSDGSRLTFASVTGEIGDLRAMLANLHEQWDSKKASLLHGFKSLQDQSVLQQNRTEKLQEEIRETKQRISSFHGELNEREEYLDVLKRELDNLGSLPTRASYTKRILEIVASIKKQKVDIDKIIRDTRVIQKEINTLSGRLERAFTEIEELMFRDAKSDELARKAYKCVAIFHEKCAGLIRTVESTGVLVRESKDLEDEAASLMNRKVEEKLQNVLRDLKAVKDENASLEATRHGQGLLVGQ</sequence>
<evidence type="ECO:0000256" key="1">
    <source>
        <dbReference type="ARBA" id="ARBA00006438"/>
    </source>
</evidence>
<dbReference type="Pfam" id="PF21674">
    <property type="entry name" value="CCDC22_N"/>
    <property type="match status" value="1"/>
</dbReference>
<dbReference type="STRING" id="947166.A0A1D1VVH2"/>
<evidence type="ECO:0000259" key="5">
    <source>
        <dbReference type="Pfam" id="PF05667"/>
    </source>
</evidence>
<feature type="coiled-coil region" evidence="3">
    <location>
        <begin position="378"/>
        <end position="412"/>
    </location>
</feature>
<dbReference type="AlphaFoldDB" id="A0A1D1VVH2"/>
<comment type="caution">
    <text evidence="7">The sequence shown here is derived from an EMBL/GenBank/DDBJ whole genome shotgun (WGS) entry which is preliminary data.</text>
</comment>
<keyword evidence="8" id="KW-1185">Reference proteome</keyword>
<proteinExistence type="inferred from homology"/>
<evidence type="ECO:0000256" key="4">
    <source>
        <dbReference type="SAM" id="MobiDB-lite"/>
    </source>
</evidence>
<feature type="domain" description="CCDC22 coiled-coil" evidence="5">
    <location>
        <begin position="257"/>
        <end position="536"/>
    </location>
</feature>
<evidence type="ECO:0000256" key="2">
    <source>
        <dbReference type="ARBA" id="ARBA00017553"/>
    </source>
</evidence>
<dbReference type="PANTHER" id="PTHR15668">
    <property type="entry name" value="JM1 PROTEIN"/>
    <property type="match status" value="1"/>
</dbReference>
<feature type="region of interest" description="Disordered" evidence="4">
    <location>
        <begin position="231"/>
        <end position="275"/>
    </location>
</feature>
<dbReference type="InterPro" id="IPR008530">
    <property type="entry name" value="CCDC22"/>
</dbReference>
<dbReference type="InterPro" id="IPR048349">
    <property type="entry name" value="CCDC22_N"/>
</dbReference>
<gene>
    <name evidence="7" type="primary">RvY_14168-1</name>
    <name evidence="7" type="synonym">RvY_14168.1</name>
    <name evidence="7" type="ORF">RvY_14168</name>
</gene>
<evidence type="ECO:0000259" key="6">
    <source>
        <dbReference type="Pfam" id="PF21674"/>
    </source>
</evidence>
<name>A0A1D1VVH2_RAMVA</name>
<evidence type="ECO:0000256" key="3">
    <source>
        <dbReference type="SAM" id="Coils"/>
    </source>
</evidence>
<feature type="domain" description="CCDC22 N-terminal" evidence="6">
    <location>
        <begin position="1"/>
        <end position="110"/>
    </location>
</feature>
<reference evidence="7 8" key="1">
    <citation type="journal article" date="2016" name="Nat. Commun.">
        <title>Extremotolerant tardigrade genome and improved radiotolerance of human cultured cells by tardigrade-unique protein.</title>
        <authorList>
            <person name="Hashimoto T."/>
            <person name="Horikawa D.D."/>
            <person name="Saito Y."/>
            <person name="Kuwahara H."/>
            <person name="Kozuka-Hata H."/>
            <person name="Shin-I T."/>
            <person name="Minakuchi Y."/>
            <person name="Ohishi K."/>
            <person name="Motoyama A."/>
            <person name="Aizu T."/>
            <person name="Enomoto A."/>
            <person name="Kondo K."/>
            <person name="Tanaka S."/>
            <person name="Hara Y."/>
            <person name="Koshikawa S."/>
            <person name="Sagara H."/>
            <person name="Miura T."/>
            <person name="Yokobori S."/>
            <person name="Miyagawa K."/>
            <person name="Suzuki Y."/>
            <person name="Kubo T."/>
            <person name="Oyama M."/>
            <person name="Kohara Y."/>
            <person name="Fujiyama A."/>
            <person name="Arakawa K."/>
            <person name="Katayama T."/>
            <person name="Toyoda A."/>
            <person name="Kunieda T."/>
        </authorList>
    </citation>
    <scope>NUCLEOTIDE SEQUENCE [LARGE SCALE GENOMIC DNA]</scope>
    <source>
        <strain evidence="7 8">YOKOZUNA-1</strain>
    </source>
</reference>
<evidence type="ECO:0000313" key="7">
    <source>
        <dbReference type="EMBL" id="GAV03788.1"/>
    </source>
</evidence>
<feature type="coiled-coil region" evidence="3">
    <location>
        <begin position="530"/>
        <end position="569"/>
    </location>
</feature>
<dbReference type="Proteomes" id="UP000186922">
    <property type="component" value="Unassembled WGS sequence"/>
</dbReference>
<dbReference type="GO" id="GO:2000060">
    <property type="term" value="P:positive regulation of ubiquitin-dependent protein catabolic process"/>
    <property type="evidence" value="ECO:0007669"/>
    <property type="project" value="TreeGrafter"/>
</dbReference>
<evidence type="ECO:0000313" key="8">
    <source>
        <dbReference type="Proteomes" id="UP000186922"/>
    </source>
</evidence>